<evidence type="ECO:0000313" key="4">
    <source>
        <dbReference type="Proteomes" id="UP000002124"/>
    </source>
</evidence>
<evidence type="ECO:0000256" key="1">
    <source>
        <dbReference type="SAM" id="MobiDB-lite"/>
    </source>
</evidence>
<dbReference type="GeneID" id="2715898"/>
<keyword evidence="4" id="KW-1185">Reference proteome</keyword>
<dbReference type="KEGG" id="vg:2715898"/>
<dbReference type="RefSeq" id="NP_047940.1">
    <property type="nucleotide sequence ID" value="NC_001978.3"/>
</dbReference>
<reference evidence="2 4" key="3">
    <citation type="journal article" date="1999" name="Nucleic Acids Res.">
        <title>The complete genome sequence of the Streptomyces temperate phage straight phiC31: evolutionary relationships to other viruses.</title>
        <authorList>
            <person name="Smith M.C.M."/>
            <person name="Burns N."/>
            <person name="Wilson R.N."/>
            <person name="Gregory M.A."/>
        </authorList>
    </citation>
    <scope>NUCLEOTIDE SEQUENCE</scope>
    <source>
        <strain evidence="4">Norwich</strain>
        <strain evidence="2">Norwich stock</strain>
    </source>
</reference>
<dbReference type="Proteomes" id="UP000002124">
    <property type="component" value="Segment"/>
</dbReference>
<feature type="region of interest" description="Disordered" evidence="1">
    <location>
        <begin position="254"/>
        <end position="316"/>
    </location>
</feature>
<dbReference type="EMBL" id="AJ006589">
    <property type="protein sequence ID" value="CAA07119.1"/>
    <property type="molecule type" value="Genomic_DNA"/>
</dbReference>
<accession>O21976</accession>
<feature type="compositionally biased region" description="Low complexity" evidence="1">
    <location>
        <begin position="269"/>
        <end position="280"/>
    </location>
</feature>
<organismHost>
    <name type="scientific">Streptomyces coelicolor</name>
    <dbReference type="NCBI Taxonomy" id="1902"/>
</organismHost>
<reference evidence="3" key="1">
    <citation type="submission" date="1997-09" db="EMBL/GenBank/DDBJ databases">
        <authorList>
            <person name="Smith M.C."/>
        </authorList>
    </citation>
    <scope>NUCLEOTIDE SEQUENCE</scope>
</reference>
<dbReference type="EMBL" id="Z99661">
    <property type="protein sequence ID" value="CAB16752.1"/>
    <property type="molecule type" value="Genomic_DNA"/>
</dbReference>
<gene>
    <name evidence="3" type="primary">gene49</name>
    <name evidence="2" type="synonym">49</name>
</gene>
<reference evidence="2" key="5">
    <citation type="submission" date="2012-06" db="EMBL/GenBank/DDBJ databases">
        <authorList>
            <person name="Smith M.C.M."/>
        </authorList>
    </citation>
    <scope>NUCLEOTIDE SEQUENCE</scope>
    <source>
        <strain evidence="2">Norwich stock</strain>
    </source>
</reference>
<dbReference type="OrthoDB" id="13400at10239"/>
<reference evidence="3" key="2">
    <citation type="journal article" date="1998" name="Science">
        <title>Bacteriophage collagen.</title>
        <authorList>
            <person name="Smith M.C."/>
            <person name="Burns N."/>
            <person name="Sayers J.R."/>
            <person name="Sorrell J.A."/>
            <person name="Casjens S.R."/>
            <person name="Hendrix R.W."/>
        </authorList>
    </citation>
    <scope>NUCLEOTIDE SEQUENCE</scope>
</reference>
<proteinExistence type="predicted"/>
<evidence type="ECO:0000313" key="2">
    <source>
        <dbReference type="EMBL" id="CAA07119.1"/>
    </source>
</evidence>
<sequence length="615" mass="63082">MAIPNEIPTVRVTGTYLGWDGRALKGTVTFTGPGLVTFPESDLFIAGPVVCTLDETGQIIDANGNVGVRLPATDSPDMNPSEWTYTVKENLTGVVGARTYSMVLPKDTLNNSVDLADVAPADPTTPTYVAVPGPSAYEVAVAEGFTGTEAQWLDSLVGRGAHAFNGSTVPAASLGLDGDTYAQFTVSTTLGVSSTTVTMWAKSGGVWSKVSDGVRGAAWYTNNTGTPSADVPVGDMLLRVDSGDVYQRGASGWDLKGNIKGAKGDKGDTGATGADSTVPGPQGPEGPEGPEGPAGPEGPQGPKGDPGTGSVNSVNGDLGPDITLAAADVGAIPVADKGVASGVATLGTDGLVPTDQLPQLADPNAVTSVNTKPGPTVTLTAADVGALATSTKNAADGVAPLDSAKRLPIANVPSAVPKNSWTPQALGFEAWSVYPGGVVNPVAKYLTPQRLYVTGFNITEPTTVNRIVIFARGWGGVSADRFMAGIYKESTTGRGAVVVKSDSVALPQAGQETGALAAMRSTHVGAVPLPIASTVLQPGRYWVTWLQVNGGTADFAFYHVQNEATISTANFFMTDSPWARAWYVSDKTALPDTLNQAASDVLANHDIPIMALANV</sequence>
<name>O21976_BPPHC</name>
<evidence type="ECO:0000313" key="3">
    <source>
        <dbReference type="EMBL" id="CAB16752.1"/>
    </source>
</evidence>
<reference evidence="2 4" key="4">
    <citation type="journal article" date="1999" name="Proc. Natl. Acad. Sci. U.S.A.">
        <title>Evolutionary relationships among diverse bacteriophages and prophages: all the world's a phage.</title>
        <authorList>
            <person name="Hendrix R.W."/>
            <person name="Smith M.C.M."/>
            <person name="Burns N."/>
            <person name="Ford M.E."/>
            <person name="Hatfull G.F."/>
        </authorList>
    </citation>
    <scope>NUCLEOTIDE SEQUENCE [LARGE SCALE GENOMIC DNA]</scope>
    <source>
        <strain evidence="4">Norwich</strain>
        <strain evidence="2">Norwich stock</strain>
    </source>
</reference>
<protein>
    <submittedName>
        <fullName evidence="3">Gp49</fullName>
    </submittedName>
</protein>
<organism evidence="3">
    <name type="scientific">Streptomyces phage phiC31</name>
    <name type="common">Bacteriophage phi-C31</name>
    <dbReference type="NCBI Taxonomy" id="10719"/>
    <lineage>
        <taxon>Viruses</taxon>
        <taxon>Duplodnaviria</taxon>
        <taxon>Heunggongvirae</taxon>
        <taxon>Uroviricota</taxon>
        <taxon>Caudoviricetes</taxon>
        <taxon>Colingsworthviridae</taxon>
        <taxon>Lomovskayavirus</taxon>
    </lineage>
</organism>
<dbReference type="Gene3D" id="1.20.5.320">
    <property type="entry name" value="6-Phosphogluconate Dehydrogenase, domain 3"/>
    <property type="match status" value="1"/>
</dbReference>